<keyword evidence="5" id="KW-0663">Pyridoxal phosphate</keyword>
<name>A0ABX7WSJ1_9GAMM</name>
<gene>
    <name evidence="8" type="ORF">J9253_15845</name>
</gene>
<evidence type="ECO:0000259" key="7">
    <source>
        <dbReference type="Pfam" id="PF00155"/>
    </source>
</evidence>
<evidence type="ECO:0000256" key="4">
    <source>
        <dbReference type="ARBA" id="ARBA00022679"/>
    </source>
</evidence>
<evidence type="ECO:0000256" key="6">
    <source>
        <dbReference type="RuleBase" id="RU000481"/>
    </source>
</evidence>
<evidence type="ECO:0000313" key="9">
    <source>
        <dbReference type="Proteomes" id="UP000672039"/>
    </source>
</evidence>
<reference evidence="8 9" key="1">
    <citation type="submission" date="2021-04" db="EMBL/GenBank/DDBJ databases">
        <title>Genomics, taxonomy and metabolism of representatives of sulfur bacteria of the genus Thiothrix: Thiothrix fructosivorans QT, Thiothrix unzii A1T and three new species, Thiothrix subterranea sp. nov., Thiothrix litoralis sp. nov. and 'Candidatus Thiothrix anitrata' sp. nov.</title>
        <authorList>
            <person name="Ravin N.V."/>
            <person name="Smolyakov D."/>
            <person name="Rudenko T.S."/>
            <person name="Mardanov A.V."/>
            <person name="Beletsky A.V."/>
            <person name="Markov N.D."/>
            <person name="Fomenkov A.I."/>
            <person name="Roberts R.J."/>
            <person name="Karnachuk O.V."/>
            <person name="Novikov A."/>
            <person name="Grabovich M.Y."/>
        </authorList>
    </citation>
    <scope>NUCLEOTIDE SEQUENCE [LARGE SCALE GENOMIC DNA]</scope>
    <source>
        <strain evidence="8 9">AS</strain>
    </source>
</reference>
<protein>
    <recommendedName>
        <fullName evidence="6">Aminotransferase</fullName>
        <ecNumber evidence="6">2.6.1.-</ecNumber>
    </recommendedName>
</protein>
<dbReference type="SUPFAM" id="SSF53383">
    <property type="entry name" value="PLP-dependent transferases"/>
    <property type="match status" value="1"/>
</dbReference>
<dbReference type="InterPro" id="IPR004839">
    <property type="entry name" value="Aminotransferase_I/II_large"/>
</dbReference>
<dbReference type="EC" id="2.6.1.-" evidence="6"/>
<dbReference type="InterPro" id="IPR015421">
    <property type="entry name" value="PyrdxlP-dep_Trfase_major"/>
</dbReference>
<dbReference type="PANTHER" id="PTHR46383">
    <property type="entry name" value="ASPARTATE AMINOTRANSFERASE"/>
    <property type="match status" value="1"/>
</dbReference>
<organism evidence="8 9">
    <name type="scientific">Thiothrix litoralis</name>
    <dbReference type="NCBI Taxonomy" id="2891210"/>
    <lineage>
        <taxon>Bacteria</taxon>
        <taxon>Pseudomonadati</taxon>
        <taxon>Pseudomonadota</taxon>
        <taxon>Gammaproteobacteria</taxon>
        <taxon>Thiotrichales</taxon>
        <taxon>Thiotrichaceae</taxon>
        <taxon>Thiothrix</taxon>
    </lineage>
</organism>
<dbReference type="GO" id="GO:0008483">
    <property type="term" value="F:transaminase activity"/>
    <property type="evidence" value="ECO:0007669"/>
    <property type="project" value="UniProtKB-KW"/>
</dbReference>
<evidence type="ECO:0000313" key="8">
    <source>
        <dbReference type="EMBL" id="QTR45463.1"/>
    </source>
</evidence>
<dbReference type="Gene3D" id="3.40.640.10">
    <property type="entry name" value="Type I PLP-dependent aspartate aminotransferase-like (Major domain)"/>
    <property type="match status" value="1"/>
</dbReference>
<accession>A0ABX7WSJ1</accession>
<dbReference type="EMBL" id="CP072801">
    <property type="protein sequence ID" value="QTR45463.1"/>
    <property type="molecule type" value="Genomic_DNA"/>
</dbReference>
<keyword evidence="4 6" id="KW-0808">Transferase</keyword>
<dbReference type="PANTHER" id="PTHR46383:SF2">
    <property type="entry name" value="AMINOTRANSFERASE"/>
    <property type="match status" value="1"/>
</dbReference>
<dbReference type="Pfam" id="PF00155">
    <property type="entry name" value="Aminotran_1_2"/>
    <property type="match status" value="1"/>
</dbReference>
<sequence length="360" mass="39699">MLGRHVSYGDINGMASLRHAVCRHYREQFGYDLSPERVCITDGASGALTIALAMLLETGGEIILPESHYPAYRVMAKIFSARCRFVPVRDDYCIDVEQLPRFISSKTQAILINSPSNPHGAVLSAAELEVIASLGVPVIFDEVYQDLPLGDTPIPSAIHVADQHMIINSLSKSLAIAGFRIGYLIVPEAQVALMTNVKAVLNMCTSLPSQLLALELLQHRDELVGKHRALLRHNWAMFKQTASHLGLNLRSQPQAGFFALVDVADGGRDAMQMALELAQYHAIGSVPGIDFQQRDNAFLRLNFACPTPQIEAGLKRLANYLEQTECLSRSKLVSLNRRRDTVKPFSKASRPMKHFLGAVT</sequence>
<dbReference type="InterPro" id="IPR050596">
    <property type="entry name" value="AspAT/PAT-like"/>
</dbReference>
<dbReference type="InterPro" id="IPR004838">
    <property type="entry name" value="NHTrfase_class1_PyrdxlP-BS"/>
</dbReference>
<keyword evidence="9" id="KW-1185">Reference proteome</keyword>
<comment type="cofactor">
    <cofactor evidence="1 6">
        <name>pyridoxal 5'-phosphate</name>
        <dbReference type="ChEBI" id="CHEBI:597326"/>
    </cofactor>
</comment>
<evidence type="ECO:0000256" key="5">
    <source>
        <dbReference type="ARBA" id="ARBA00022898"/>
    </source>
</evidence>
<comment type="similarity">
    <text evidence="2 6">Belongs to the class-I pyridoxal-phosphate-dependent aminotransferase family.</text>
</comment>
<dbReference type="CDD" id="cd00609">
    <property type="entry name" value="AAT_like"/>
    <property type="match status" value="1"/>
</dbReference>
<evidence type="ECO:0000256" key="3">
    <source>
        <dbReference type="ARBA" id="ARBA00022576"/>
    </source>
</evidence>
<dbReference type="InterPro" id="IPR015424">
    <property type="entry name" value="PyrdxlP-dep_Trfase"/>
</dbReference>
<dbReference type="Proteomes" id="UP000672039">
    <property type="component" value="Chromosome"/>
</dbReference>
<feature type="domain" description="Aminotransferase class I/classII large" evidence="7">
    <location>
        <begin position="7"/>
        <end position="316"/>
    </location>
</feature>
<dbReference type="PROSITE" id="PS00105">
    <property type="entry name" value="AA_TRANSFER_CLASS_1"/>
    <property type="match status" value="1"/>
</dbReference>
<keyword evidence="3 6" id="KW-0032">Aminotransferase</keyword>
<proteinExistence type="inferred from homology"/>
<evidence type="ECO:0000256" key="2">
    <source>
        <dbReference type="ARBA" id="ARBA00007441"/>
    </source>
</evidence>
<evidence type="ECO:0000256" key="1">
    <source>
        <dbReference type="ARBA" id="ARBA00001933"/>
    </source>
</evidence>